<keyword evidence="3" id="KW-1185">Reference proteome</keyword>
<comment type="caution">
    <text evidence="2">The sequence shown here is derived from an EMBL/GenBank/DDBJ whole genome shotgun (WGS) entry which is preliminary data.</text>
</comment>
<name>A0AAV4Q2U5_CAEEX</name>
<dbReference type="AlphaFoldDB" id="A0AAV4Q2U5"/>
<dbReference type="Proteomes" id="UP001054945">
    <property type="component" value="Unassembled WGS sequence"/>
</dbReference>
<dbReference type="EMBL" id="BPLR01005605">
    <property type="protein sequence ID" value="GIY03634.1"/>
    <property type="molecule type" value="Genomic_DNA"/>
</dbReference>
<accession>A0AAV4Q2U5</accession>
<organism evidence="2 3">
    <name type="scientific">Caerostris extrusa</name>
    <name type="common">Bark spider</name>
    <name type="synonym">Caerostris bankana</name>
    <dbReference type="NCBI Taxonomy" id="172846"/>
    <lineage>
        <taxon>Eukaryota</taxon>
        <taxon>Metazoa</taxon>
        <taxon>Ecdysozoa</taxon>
        <taxon>Arthropoda</taxon>
        <taxon>Chelicerata</taxon>
        <taxon>Arachnida</taxon>
        <taxon>Araneae</taxon>
        <taxon>Araneomorphae</taxon>
        <taxon>Entelegynae</taxon>
        <taxon>Araneoidea</taxon>
        <taxon>Araneidae</taxon>
        <taxon>Caerostris</taxon>
    </lineage>
</organism>
<evidence type="ECO:0000256" key="1">
    <source>
        <dbReference type="SAM" id="MobiDB-lite"/>
    </source>
</evidence>
<feature type="region of interest" description="Disordered" evidence="1">
    <location>
        <begin position="15"/>
        <end position="38"/>
    </location>
</feature>
<evidence type="ECO:0000313" key="3">
    <source>
        <dbReference type="Proteomes" id="UP001054945"/>
    </source>
</evidence>
<proteinExistence type="predicted"/>
<feature type="compositionally biased region" description="Basic residues" evidence="1">
    <location>
        <begin position="18"/>
        <end position="34"/>
    </location>
</feature>
<reference evidence="2 3" key="1">
    <citation type="submission" date="2021-06" db="EMBL/GenBank/DDBJ databases">
        <title>Caerostris extrusa draft genome.</title>
        <authorList>
            <person name="Kono N."/>
            <person name="Arakawa K."/>
        </authorList>
    </citation>
    <scope>NUCLEOTIDE SEQUENCE [LARGE SCALE GENOMIC DNA]</scope>
</reference>
<evidence type="ECO:0000313" key="2">
    <source>
        <dbReference type="EMBL" id="GIY03634.1"/>
    </source>
</evidence>
<sequence length="114" mass="12933">MTCAVYQHLLSRCGSSTPKKKNKTKTKKKCNSHKRISERDKQPILGNLSLLSPEWPPPVRPSAGAVGHVTPKKGECAKTEGLPYLRIRLLMRAQTIVKLFAMRDFRDSWNLVDF</sequence>
<protein>
    <submittedName>
        <fullName evidence="2">Uncharacterized protein</fullName>
    </submittedName>
</protein>
<gene>
    <name evidence="2" type="ORF">CEXT_144921</name>
</gene>